<dbReference type="OMA" id="KRKYPCD"/>
<evidence type="ECO:0000256" key="4">
    <source>
        <dbReference type="ARBA" id="ARBA00022771"/>
    </source>
</evidence>
<dbReference type="Gene3D" id="3.30.160.60">
    <property type="entry name" value="Classic Zinc Finger"/>
    <property type="match status" value="6"/>
</dbReference>
<comment type="subcellular location">
    <subcellularLocation>
        <location evidence="1">Nucleus</location>
    </subcellularLocation>
</comment>
<dbReference type="Proteomes" id="UP000515146">
    <property type="component" value="Unplaced"/>
</dbReference>
<gene>
    <name evidence="10" type="primary">LOC113792997</name>
</gene>
<evidence type="ECO:0000313" key="10">
    <source>
        <dbReference type="RefSeq" id="XP_027198760.1"/>
    </source>
</evidence>
<dbReference type="GO" id="GO:0008270">
    <property type="term" value="F:zinc ion binding"/>
    <property type="evidence" value="ECO:0007669"/>
    <property type="project" value="UniProtKB-KW"/>
</dbReference>
<evidence type="ECO:0000256" key="8">
    <source>
        <dbReference type="ARBA" id="ARBA00023242"/>
    </source>
</evidence>
<dbReference type="GO" id="GO:0005634">
    <property type="term" value="C:nucleus"/>
    <property type="evidence" value="ECO:0007669"/>
    <property type="project" value="UniProtKB-SubCell"/>
</dbReference>
<keyword evidence="3" id="KW-0677">Repeat</keyword>
<dbReference type="GO" id="GO:0006357">
    <property type="term" value="P:regulation of transcription by RNA polymerase II"/>
    <property type="evidence" value="ECO:0007669"/>
    <property type="project" value="TreeGrafter"/>
</dbReference>
<dbReference type="RefSeq" id="XP_027198760.1">
    <property type="nucleotide sequence ID" value="XM_027342959.1"/>
</dbReference>
<keyword evidence="7" id="KW-0804">Transcription</keyword>
<keyword evidence="5" id="KW-0862">Zinc</keyword>
<protein>
    <submittedName>
        <fullName evidence="10">Zinc finger protein 525-like</fullName>
    </submittedName>
</protein>
<name>A0A6P6Y0G0_DERPT</name>
<proteinExistence type="predicted"/>
<keyword evidence="9" id="KW-1185">Reference proteome</keyword>
<dbReference type="AlphaFoldDB" id="A0A6P6Y0G0"/>
<keyword evidence="6" id="KW-0805">Transcription regulation</keyword>
<dbReference type="Pfam" id="PF00096">
    <property type="entry name" value="zf-C2H2"/>
    <property type="match status" value="3"/>
</dbReference>
<dbReference type="PANTHER" id="PTHR46179:SF13">
    <property type="entry name" value="C2H2-TYPE DOMAIN-CONTAINING PROTEIN"/>
    <property type="match status" value="1"/>
</dbReference>
<dbReference type="GeneID" id="113792997"/>
<accession>A0A6P6Y0G0</accession>
<dbReference type="InParanoid" id="A0A6P6Y0G0"/>
<sequence length="337" mass="39939">MSEDVGYDDFHDEQSTENSIPNDQDINLDIVSKTPKEKATDDFYEIIIIKKYKCKSCELMFDSFEQIHDHYTNVHNNKDQTELLFIDATNNDVSFPNKCKKNINDISPKNKRTKKRLQQTRKSSKRKYPCDWPDCDYVAINSVHLKDHRRIHTGEKPYRCDWNDCGHSFTQLSSLRLHIRTHTGERPYECDWPDCNMRFTQKSNLKVHMRKHTGERPYSCDWPGCEANFSVKGNLEHHRKAHCGLKIFVCDHPNCGRTFVENAHLRKHEMIHQDNKPYKCDWPGCNYSSCRRIDVNNHKLIHSGQFKRFHCPHCPNKQFTRSHLLHKHVQKTHFTNT</sequence>
<dbReference type="PROSITE" id="PS00028">
    <property type="entry name" value="ZINC_FINGER_C2H2_1"/>
    <property type="match status" value="5"/>
</dbReference>
<dbReference type="SUPFAM" id="SSF57667">
    <property type="entry name" value="beta-beta-alpha zinc fingers"/>
    <property type="match status" value="3"/>
</dbReference>
<dbReference type="PROSITE" id="PS50157">
    <property type="entry name" value="ZINC_FINGER_C2H2_2"/>
    <property type="match status" value="7"/>
</dbReference>
<dbReference type="PANTHER" id="PTHR46179">
    <property type="entry name" value="ZINC FINGER PROTEIN"/>
    <property type="match status" value="1"/>
</dbReference>
<evidence type="ECO:0000256" key="5">
    <source>
        <dbReference type="ARBA" id="ARBA00022833"/>
    </source>
</evidence>
<evidence type="ECO:0000256" key="2">
    <source>
        <dbReference type="ARBA" id="ARBA00022723"/>
    </source>
</evidence>
<dbReference type="InterPro" id="IPR036236">
    <property type="entry name" value="Znf_C2H2_sf"/>
</dbReference>
<dbReference type="FunFam" id="3.30.160.60:FF:000032">
    <property type="entry name" value="Krueppel-like factor 4"/>
    <property type="match status" value="2"/>
</dbReference>
<evidence type="ECO:0000313" key="9">
    <source>
        <dbReference type="Proteomes" id="UP000515146"/>
    </source>
</evidence>
<evidence type="ECO:0000256" key="3">
    <source>
        <dbReference type="ARBA" id="ARBA00022737"/>
    </source>
</evidence>
<evidence type="ECO:0000256" key="7">
    <source>
        <dbReference type="ARBA" id="ARBA00023163"/>
    </source>
</evidence>
<dbReference type="SMART" id="SM00355">
    <property type="entry name" value="ZnF_C2H2"/>
    <property type="match status" value="8"/>
</dbReference>
<evidence type="ECO:0000256" key="6">
    <source>
        <dbReference type="ARBA" id="ARBA00023015"/>
    </source>
</evidence>
<evidence type="ECO:0000256" key="1">
    <source>
        <dbReference type="ARBA" id="ARBA00004123"/>
    </source>
</evidence>
<dbReference type="InterPro" id="IPR051061">
    <property type="entry name" value="Zinc_finger_trans_reg"/>
</dbReference>
<dbReference type="OrthoDB" id="6503943at2759"/>
<dbReference type="KEGG" id="dpte:113792997"/>
<keyword evidence="4" id="KW-0863">Zinc-finger</keyword>
<organism evidence="9 10">
    <name type="scientific">Dermatophagoides pteronyssinus</name>
    <name type="common">European house dust mite</name>
    <dbReference type="NCBI Taxonomy" id="6956"/>
    <lineage>
        <taxon>Eukaryota</taxon>
        <taxon>Metazoa</taxon>
        <taxon>Ecdysozoa</taxon>
        <taxon>Arthropoda</taxon>
        <taxon>Chelicerata</taxon>
        <taxon>Arachnida</taxon>
        <taxon>Acari</taxon>
        <taxon>Acariformes</taxon>
        <taxon>Sarcoptiformes</taxon>
        <taxon>Astigmata</taxon>
        <taxon>Psoroptidia</taxon>
        <taxon>Analgoidea</taxon>
        <taxon>Pyroglyphidae</taxon>
        <taxon>Dermatophagoidinae</taxon>
        <taxon>Dermatophagoides</taxon>
    </lineage>
</organism>
<reference evidence="10" key="1">
    <citation type="submission" date="2025-08" db="UniProtKB">
        <authorList>
            <consortium name="RefSeq"/>
        </authorList>
    </citation>
    <scope>IDENTIFICATION</scope>
    <source>
        <strain evidence="10">Airmid</strain>
    </source>
</reference>
<keyword evidence="8" id="KW-0539">Nucleus</keyword>
<keyword evidence="2" id="KW-0479">Metal-binding</keyword>
<dbReference type="InterPro" id="IPR013087">
    <property type="entry name" value="Znf_C2H2_type"/>
</dbReference>